<dbReference type="RefSeq" id="WP_311651683.1">
    <property type="nucleotide sequence ID" value="NZ_JAVRIB010000003.1"/>
</dbReference>
<reference evidence="1 2" key="1">
    <citation type="submission" date="2023-09" db="EMBL/GenBank/DDBJ databases">
        <authorList>
            <person name="Rey-Velasco X."/>
        </authorList>
    </citation>
    <scope>NUCLEOTIDE SEQUENCE [LARGE SCALE GENOMIC DNA]</scope>
    <source>
        <strain evidence="1 2">W335</strain>
    </source>
</reference>
<protein>
    <submittedName>
        <fullName evidence="1">Uncharacterized protein</fullName>
    </submittedName>
</protein>
<keyword evidence="2" id="KW-1185">Reference proteome</keyword>
<accession>A0ABU3BXH2</accession>
<gene>
    <name evidence="1" type="ORF">RM532_03150</name>
</gene>
<comment type="caution">
    <text evidence="1">The sequence shown here is derived from an EMBL/GenBank/DDBJ whole genome shotgun (WGS) entry which is preliminary data.</text>
</comment>
<dbReference type="Proteomes" id="UP001251857">
    <property type="component" value="Unassembled WGS sequence"/>
</dbReference>
<sequence>MNLDQPIPEAIWKETIRRHHKDAIFFHETWDPEGYFFVALILRHRPTMQIIQDYIFSTELSASGESERLNDLLGYDIMQMVKLKCSHLSRETGESIRFIGDIPNCIAIWDCPPT</sequence>
<organism evidence="1 2">
    <name type="scientific">Spectribacter hydrogenoxidans</name>
    <dbReference type="NCBI Taxonomy" id="3075608"/>
    <lineage>
        <taxon>Bacteria</taxon>
        <taxon>Pseudomonadati</taxon>
        <taxon>Pseudomonadota</taxon>
        <taxon>Gammaproteobacteria</taxon>
        <taxon>Salinisphaerales</taxon>
        <taxon>Salinisphaeraceae</taxon>
        <taxon>Spectribacter</taxon>
    </lineage>
</organism>
<name>A0ABU3BXH2_9GAMM</name>
<dbReference type="EMBL" id="JAVRIB010000003">
    <property type="protein sequence ID" value="MDT0633950.1"/>
    <property type="molecule type" value="Genomic_DNA"/>
</dbReference>
<evidence type="ECO:0000313" key="2">
    <source>
        <dbReference type="Proteomes" id="UP001251857"/>
    </source>
</evidence>
<proteinExistence type="predicted"/>
<evidence type="ECO:0000313" key="1">
    <source>
        <dbReference type="EMBL" id="MDT0633950.1"/>
    </source>
</evidence>